<keyword evidence="3" id="KW-1185">Reference proteome</keyword>
<reference evidence="2 3" key="2">
    <citation type="journal article" date="2021" name="J. Hered.">
        <title>Feather Gene Expression Elucidates the Developmental Basis of Plumage Iridescence in African Starlings.</title>
        <authorList>
            <person name="Rubenstein D.R."/>
            <person name="Corvelo A."/>
            <person name="MacManes M.D."/>
            <person name="Maia R."/>
            <person name="Narzisi G."/>
            <person name="Rousaki A."/>
            <person name="Vandenabeele P."/>
            <person name="Shawkey M.D."/>
            <person name="Solomon J."/>
        </authorList>
    </citation>
    <scope>NUCLEOTIDE SEQUENCE [LARGE SCALE GENOMIC DNA]</scope>
    <source>
        <strain evidence="2">SS15</strain>
    </source>
</reference>
<dbReference type="Proteomes" id="UP000618051">
    <property type="component" value="Unassembled WGS sequence"/>
</dbReference>
<name>A0A835NUU2_9PASS</name>
<organism evidence="1">
    <name type="scientific">Lamprotornis superbus</name>
    <dbReference type="NCBI Taxonomy" id="245042"/>
    <lineage>
        <taxon>Eukaryota</taxon>
        <taxon>Metazoa</taxon>
        <taxon>Chordata</taxon>
        <taxon>Craniata</taxon>
        <taxon>Vertebrata</taxon>
        <taxon>Euteleostomi</taxon>
        <taxon>Archelosauria</taxon>
        <taxon>Archosauria</taxon>
        <taxon>Dinosauria</taxon>
        <taxon>Saurischia</taxon>
        <taxon>Theropoda</taxon>
        <taxon>Coelurosauria</taxon>
        <taxon>Aves</taxon>
        <taxon>Neognathae</taxon>
        <taxon>Neoaves</taxon>
        <taxon>Telluraves</taxon>
        <taxon>Australaves</taxon>
        <taxon>Passeriformes</taxon>
        <taxon>Sturnidae</taxon>
        <taxon>Lamprotornis</taxon>
    </lineage>
</organism>
<reference evidence="2" key="3">
    <citation type="submission" date="2022-01" db="EMBL/GenBank/DDBJ databases">
        <authorList>
            <person name="Rubenstein D.R."/>
        </authorList>
    </citation>
    <scope>NUCLEOTIDE SEQUENCE</scope>
    <source>
        <strain evidence="2">SS15</strain>
        <tissue evidence="2">Liver</tissue>
    </source>
</reference>
<gene>
    <name evidence="2" type="ORF">IHE44_0005925</name>
    <name evidence="1" type="ORF">IHE44_008237</name>
</gene>
<comment type="caution">
    <text evidence="1">The sequence shown here is derived from an EMBL/GenBank/DDBJ whole genome shotgun (WGS) entry which is preliminary data.</text>
</comment>
<evidence type="ECO:0000313" key="1">
    <source>
        <dbReference type="EMBL" id="KAG0122921.1"/>
    </source>
</evidence>
<evidence type="ECO:0000313" key="2">
    <source>
        <dbReference type="EMBL" id="KAI1242386.1"/>
    </source>
</evidence>
<dbReference type="AlphaFoldDB" id="A0A835NUU2"/>
<evidence type="ECO:0000313" key="3">
    <source>
        <dbReference type="Proteomes" id="UP000618051"/>
    </source>
</evidence>
<reference evidence="1" key="1">
    <citation type="submission" date="2020-10" db="EMBL/GenBank/DDBJ databases">
        <title>Feather gene expression reveals the developmental basis of iridescence in African starlings.</title>
        <authorList>
            <person name="Rubenstein D.R."/>
        </authorList>
    </citation>
    <scope>NUCLEOTIDE SEQUENCE</scope>
    <source>
        <strain evidence="1">SS15</strain>
        <tissue evidence="1">Liver</tissue>
    </source>
</reference>
<accession>A0A835NUU2</accession>
<sequence length="165" mass="18517">MFGDEFLDGSSVLQGKLEGCTVNSQGVTLNHTTYYLNPDAHSFRRAPVLSRKKTRMPVFSVSRSSRNSRHKALRKSCTNPCRNCLPRTSGEERPENSPRPCAGFINGDCTNVLEQRGEKAGCQFATLGCNDLMFNAVAPFAQFKRLFIKQEEGKKKKPTHNPEKY</sequence>
<protein>
    <submittedName>
        <fullName evidence="1">Uncharacterized protein</fullName>
    </submittedName>
</protein>
<dbReference type="EMBL" id="JADDUC010000032">
    <property type="protein sequence ID" value="KAG0122921.1"/>
    <property type="molecule type" value="Genomic_DNA"/>
</dbReference>
<proteinExistence type="predicted"/>
<dbReference type="EMBL" id="JADDUC020000002">
    <property type="protein sequence ID" value="KAI1242386.1"/>
    <property type="molecule type" value="Genomic_DNA"/>
</dbReference>